<dbReference type="Pfam" id="PF01609">
    <property type="entry name" value="DDE_Tnp_1"/>
    <property type="match status" value="1"/>
</dbReference>
<feature type="domain" description="Transposase IS4-like" evidence="1">
    <location>
        <begin position="37"/>
        <end position="88"/>
    </location>
</feature>
<dbReference type="Proteomes" id="UP001153719">
    <property type="component" value="Chromosome"/>
</dbReference>
<dbReference type="GO" id="GO:0004803">
    <property type="term" value="F:transposase activity"/>
    <property type="evidence" value="ECO:0007669"/>
    <property type="project" value="InterPro"/>
</dbReference>
<dbReference type="InterPro" id="IPR039365">
    <property type="entry name" value="IS701-like"/>
</dbReference>
<protein>
    <submittedName>
        <fullName evidence="2">Transposase for insertion sequence element IS701</fullName>
    </submittedName>
</protein>
<dbReference type="EMBL" id="LR882967">
    <property type="protein sequence ID" value="CAD5979768.1"/>
    <property type="molecule type" value="Genomic_DNA"/>
</dbReference>
<keyword evidence="3" id="KW-1185">Reference proteome</keyword>
<dbReference type="KEGG" id="ppsu:NO713_04571"/>
<dbReference type="InterPro" id="IPR002559">
    <property type="entry name" value="Transposase_11"/>
</dbReference>
<reference evidence="2" key="1">
    <citation type="submission" date="2020-09" db="EMBL/GenBank/DDBJ databases">
        <authorList>
            <person name="Blom J."/>
        </authorList>
    </citation>
    <scope>NUCLEOTIDE SEQUENCE</scope>
    <source>
        <strain evidence="2">No.713</strain>
    </source>
</reference>
<dbReference type="GO" id="GO:0006313">
    <property type="term" value="P:DNA transposition"/>
    <property type="evidence" value="ECO:0007669"/>
    <property type="project" value="InterPro"/>
</dbReference>
<proteinExistence type="predicted"/>
<organism evidence="2 3">
    <name type="scientific">Planktothrix pseudagardhii</name>
    <dbReference type="NCBI Taxonomy" id="132604"/>
    <lineage>
        <taxon>Bacteria</taxon>
        <taxon>Bacillati</taxon>
        <taxon>Cyanobacteriota</taxon>
        <taxon>Cyanophyceae</taxon>
        <taxon>Oscillatoriophycideae</taxon>
        <taxon>Oscillatoriales</taxon>
        <taxon>Microcoleaceae</taxon>
        <taxon>Planktothrix</taxon>
    </lineage>
</organism>
<evidence type="ECO:0000313" key="3">
    <source>
        <dbReference type="Proteomes" id="UP001153719"/>
    </source>
</evidence>
<dbReference type="AlphaFoldDB" id="A0A9W4CRV2"/>
<name>A0A9W4CRV2_9CYAN</name>
<dbReference type="GO" id="GO:0003677">
    <property type="term" value="F:DNA binding"/>
    <property type="evidence" value="ECO:0007669"/>
    <property type="project" value="InterPro"/>
</dbReference>
<sequence>MEIFGDVYWEITTDPETMPEASTSFVMTNLTENRSQLKKTLGNLYGLRTWVEYGFRQCKQELGWTDYRLTDFQDIEKWWEIIFCVYLMISFNSEVFRSLSQGIPRESESKKNTADCSNHRQWNHKEGWKNVLNNLRLIIQPTIILWLIVPWLDIFPDRYLLRGFHKLIQNINQFQSYFPNG</sequence>
<accession>A0A9W4CRV2</accession>
<gene>
    <name evidence="2" type="ORF">NO713_04571</name>
</gene>
<dbReference type="PANTHER" id="PTHR33627:SF1">
    <property type="entry name" value="TRANSPOSASE"/>
    <property type="match status" value="1"/>
</dbReference>
<evidence type="ECO:0000259" key="1">
    <source>
        <dbReference type="Pfam" id="PF01609"/>
    </source>
</evidence>
<dbReference type="PANTHER" id="PTHR33627">
    <property type="entry name" value="TRANSPOSASE"/>
    <property type="match status" value="1"/>
</dbReference>
<evidence type="ECO:0000313" key="2">
    <source>
        <dbReference type="EMBL" id="CAD5979768.1"/>
    </source>
</evidence>